<organism evidence="1 2">
    <name type="scientific">Streptomyces brasiliscabiei</name>
    <dbReference type="NCBI Taxonomy" id="2736302"/>
    <lineage>
        <taxon>Bacteria</taxon>
        <taxon>Bacillati</taxon>
        <taxon>Actinomycetota</taxon>
        <taxon>Actinomycetes</taxon>
        <taxon>Kitasatosporales</taxon>
        <taxon>Streptomycetaceae</taxon>
        <taxon>Streptomyces</taxon>
    </lineage>
</organism>
<dbReference type="EMBL" id="JBBAYM010000007">
    <property type="protein sequence ID" value="MEI5609931.1"/>
    <property type="molecule type" value="Genomic_DNA"/>
</dbReference>
<reference evidence="1 2" key="1">
    <citation type="submission" date="2024-03" db="EMBL/GenBank/DDBJ databases">
        <title>First Report of Pectobacterium brasiliscabiei causing potato scab in china.</title>
        <authorList>
            <person name="Handique U."/>
        </authorList>
    </citation>
    <scope>NUCLEOTIDE SEQUENCE [LARGE SCALE GENOMIC DNA]</scope>
    <source>
        <strain evidence="1 2">ZRIMU1503</strain>
    </source>
</reference>
<dbReference type="RefSeq" id="WP_336558218.1">
    <property type="nucleotide sequence ID" value="NZ_JBBAYL010000004.1"/>
</dbReference>
<proteinExistence type="predicted"/>
<dbReference type="Proteomes" id="UP001365781">
    <property type="component" value="Unassembled WGS sequence"/>
</dbReference>
<comment type="caution">
    <text evidence="1">The sequence shown here is derived from an EMBL/GenBank/DDBJ whole genome shotgun (WGS) entry which is preliminary data.</text>
</comment>
<keyword evidence="2" id="KW-1185">Reference proteome</keyword>
<protein>
    <submittedName>
        <fullName evidence="1">Uncharacterized protein</fullName>
    </submittedName>
</protein>
<gene>
    <name evidence="1" type="ORF">WB403_12205</name>
</gene>
<evidence type="ECO:0000313" key="2">
    <source>
        <dbReference type="Proteomes" id="UP001365781"/>
    </source>
</evidence>
<sequence>MPVRVCSLISNAPQPIPNDGAYHLLRFPFGGAESYDAHGMHPAEQPDGYVIGDWATDDRSGLIWPSEDGWGALTAIIHWEGGGYTEIRDQVARDPLGLTEGGLDTTCTQDRPPTPGGQYLAKHHELFVHPGTPLGVRVRHNDSAPRAVVHAQFKLAIHT</sequence>
<evidence type="ECO:0000313" key="1">
    <source>
        <dbReference type="EMBL" id="MEI5609931.1"/>
    </source>
</evidence>
<accession>A0ABU8G9R3</accession>
<name>A0ABU8G9R3_9ACTN</name>